<comment type="pathway">
    <text evidence="1 7">Cell wall biogenesis; peptidoglycan biosynthesis.</text>
</comment>
<dbReference type="PROSITE" id="PS51257">
    <property type="entry name" value="PROKAR_LIPOPROTEIN"/>
    <property type="match status" value="1"/>
</dbReference>
<evidence type="ECO:0000256" key="5">
    <source>
        <dbReference type="ARBA" id="ARBA00022984"/>
    </source>
</evidence>
<evidence type="ECO:0000256" key="1">
    <source>
        <dbReference type="ARBA" id="ARBA00004752"/>
    </source>
</evidence>
<dbReference type="PANTHER" id="PTHR30582:SF2">
    <property type="entry name" value="L,D-TRANSPEPTIDASE YCIB-RELATED"/>
    <property type="match status" value="1"/>
</dbReference>
<evidence type="ECO:0000256" key="8">
    <source>
        <dbReference type="SAM" id="SignalP"/>
    </source>
</evidence>
<evidence type="ECO:0000256" key="3">
    <source>
        <dbReference type="ARBA" id="ARBA00022679"/>
    </source>
</evidence>
<feature type="active site" description="Nucleophile" evidence="7">
    <location>
        <position position="159"/>
    </location>
</feature>
<keyword evidence="5 7" id="KW-0573">Peptidoglycan synthesis</keyword>
<feature type="signal peptide" evidence="8">
    <location>
        <begin position="1"/>
        <end position="15"/>
    </location>
</feature>
<dbReference type="Proteomes" id="UP001165653">
    <property type="component" value="Unassembled WGS sequence"/>
</dbReference>
<comment type="similarity">
    <text evidence="2">Belongs to the YkuD family.</text>
</comment>
<dbReference type="InterPro" id="IPR005490">
    <property type="entry name" value="LD_TPept_cat_dom"/>
</dbReference>
<organism evidence="10 11">
    <name type="scientific">Luteolibacter rhizosphaerae</name>
    <dbReference type="NCBI Taxonomy" id="2989719"/>
    <lineage>
        <taxon>Bacteria</taxon>
        <taxon>Pseudomonadati</taxon>
        <taxon>Verrucomicrobiota</taxon>
        <taxon>Verrucomicrobiia</taxon>
        <taxon>Verrucomicrobiales</taxon>
        <taxon>Verrucomicrobiaceae</taxon>
        <taxon>Luteolibacter</taxon>
    </lineage>
</organism>
<evidence type="ECO:0000256" key="6">
    <source>
        <dbReference type="ARBA" id="ARBA00023316"/>
    </source>
</evidence>
<keyword evidence="11" id="KW-1185">Reference proteome</keyword>
<dbReference type="Gene3D" id="2.40.440.10">
    <property type="entry name" value="L,D-transpeptidase catalytic domain-like"/>
    <property type="match status" value="1"/>
</dbReference>
<evidence type="ECO:0000256" key="7">
    <source>
        <dbReference type="PROSITE-ProRule" id="PRU01373"/>
    </source>
</evidence>
<feature type="domain" description="L,D-TPase catalytic" evidence="9">
    <location>
        <begin position="52"/>
        <end position="183"/>
    </location>
</feature>
<accession>A0ABT3G4X2</accession>
<feature type="chain" id="PRO_5047019007" evidence="8">
    <location>
        <begin position="16"/>
        <end position="227"/>
    </location>
</feature>
<dbReference type="InterPro" id="IPR050979">
    <property type="entry name" value="LD-transpeptidase"/>
</dbReference>
<feature type="active site" description="Proton donor/acceptor" evidence="7">
    <location>
        <position position="146"/>
    </location>
</feature>
<reference evidence="10" key="1">
    <citation type="submission" date="2022-10" db="EMBL/GenBank/DDBJ databases">
        <title>Luteolibacter sp. GHJ8, whole genome shotgun sequencing project.</title>
        <authorList>
            <person name="Zhao G."/>
            <person name="Shen L."/>
        </authorList>
    </citation>
    <scope>NUCLEOTIDE SEQUENCE</scope>
    <source>
        <strain evidence="10">GHJ8</strain>
    </source>
</reference>
<keyword evidence="3" id="KW-0808">Transferase</keyword>
<evidence type="ECO:0000313" key="11">
    <source>
        <dbReference type="Proteomes" id="UP001165653"/>
    </source>
</evidence>
<name>A0ABT3G4X2_9BACT</name>
<keyword evidence="4 7" id="KW-0133">Cell shape</keyword>
<evidence type="ECO:0000256" key="2">
    <source>
        <dbReference type="ARBA" id="ARBA00005992"/>
    </source>
</evidence>
<comment type="caution">
    <text evidence="10">The sequence shown here is derived from an EMBL/GenBank/DDBJ whole genome shotgun (WGS) entry which is preliminary data.</text>
</comment>
<dbReference type="Pfam" id="PF03734">
    <property type="entry name" value="YkuD"/>
    <property type="match status" value="1"/>
</dbReference>
<evidence type="ECO:0000259" key="9">
    <source>
        <dbReference type="PROSITE" id="PS52029"/>
    </source>
</evidence>
<dbReference type="RefSeq" id="WP_264514451.1">
    <property type="nucleotide sequence ID" value="NZ_JAPDDR010000007.1"/>
</dbReference>
<keyword evidence="6 7" id="KW-0961">Cell wall biogenesis/degradation</keyword>
<dbReference type="EMBL" id="JAPDDR010000007">
    <property type="protein sequence ID" value="MCW1914914.1"/>
    <property type="molecule type" value="Genomic_DNA"/>
</dbReference>
<dbReference type="SUPFAM" id="SSF141523">
    <property type="entry name" value="L,D-transpeptidase catalytic domain-like"/>
    <property type="match status" value="1"/>
</dbReference>
<evidence type="ECO:0000313" key="10">
    <source>
        <dbReference type="EMBL" id="MCW1914914.1"/>
    </source>
</evidence>
<keyword evidence="8" id="KW-0732">Signal</keyword>
<gene>
    <name evidence="10" type="ORF">OJ996_15100</name>
</gene>
<dbReference type="InterPro" id="IPR038063">
    <property type="entry name" value="Transpep_catalytic_dom"/>
</dbReference>
<evidence type="ECO:0000256" key="4">
    <source>
        <dbReference type="ARBA" id="ARBA00022960"/>
    </source>
</evidence>
<dbReference type="CDD" id="cd16913">
    <property type="entry name" value="YkuD_like"/>
    <property type="match status" value="1"/>
</dbReference>
<dbReference type="PANTHER" id="PTHR30582">
    <property type="entry name" value="L,D-TRANSPEPTIDASE"/>
    <property type="match status" value="1"/>
</dbReference>
<protein>
    <submittedName>
        <fullName evidence="10">L,D-transpeptidase</fullName>
    </submittedName>
</protein>
<dbReference type="PROSITE" id="PS52029">
    <property type="entry name" value="LD_TPASE"/>
    <property type="match status" value="1"/>
</dbReference>
<sequence length="227" mass="24439">MNPLKPILLAGAALAAGLLSSCTTTTTSSSGSLGAYQSYDVPTKKPSNPSAVKVKVSLAKQRVYVMEGSTPLMVMPVSVGTPSSPTPSGNFTIYNKVAKKRANSHGYAYSGNNVKKTMLSSKPGGWSFKGTPMPYWCEFKPNYGFHTGWVKHTPCTHGCIRMHENLSPKFFNLVKVGTPVSIARTQPEDSTLGNIKLPPDAGPLPDYPVNMYTGDGYFSQHKAPNYN</sequence>
<proteinExistence type="inferred from homology"/>